<dbReference type="eggNOG" id="COG4224">
    <property type="taxonomic scope" value="Bacteria"/>
</dbReference>
<keyword evidence="1 2" id="KW-0963">Cytoplasm</keyword>
<sequence>MEQLLMQINQLANKSKKEGLSSAEKERQVELRQMYLTLFRGSLDDILLNTTVYDSTGADVTPVALKNKQTKPTIQVIKMEQWEDEIK</sequence>
<dbReference type="GeneID" id="89589773"/>
<accession>A0A0R2HYW4</accession>
<comment type="caution">
    <text evidence="3">The sequence shown here is derived from an EMBL/GenBank/DDBJ whole genome shotgun (WGS) entry which is preliminary data.</text>
</comment>
<protein>
    <recommendedName>
        <fullName evidence="2">UPF0291 protein IV74_GL001275</fullName>
    </recommendedName>
</protein>
<dbReference type="Proteomes" id="UP000051658">
    <property type="component" value="Unassembled WGS sequence"/>
</dbReference>
<dbReference type="GO" id="GO:0005737">
    <property type="term" value="C:cytoplasm"/>
    <property type="evidence" value="ECO:0007669"/>
    <property type="project" value="UniProtKB-SubCell"/>
</dbReference>
<dbReference type="AlphaFoldDB" id="A0A0R2HYW4"/>
<evidence type="ECO:0000256" key="2">
    <source>
        <dbReference type="HAMAP-Rule" id="MF_01103"/>
    </source>
</evidence>
<keyword evidence="4" id="KW-1185">Reference proteome</keyword>
<dbReference type="InterPro" id="IPR009242">
    <property type="entry name" value="DUF896"/>
</dbReference>
<dbReference type="RefSeq" id="WP_034568191.1">
    <property type="nucleotide sequence ID" value="NZ_JQBS01000001.1"/>
</dbReference>
<gene>
    <name evidence="3" type="ORF">IV74_GL001275</name>
</gene>
<dbReference type="EMBL" id="JQBS01000001">
    <property type="protein sequence ID" value="KRN58016.1"/>
    <property type="molecule type" value="Genomic_DNA"/>
</dbReference>
<dbReference type="HAMAP" id="MF_01103">
    <property type="entry name" value="UPF0291"/>
    <property type="match status" value="1"/>
</dbReference>
<dbReference type="Gene3D" id="1.10.287.540">
    <property type="entry name" value="Helix hairpin bin"/>
    <property type="match status" value="1"/>
</dbReference>
<organism evidence="3 4">
    <name type="scientific">Carnobacterium divergens DSM 20623</name>
    <dbReference type="NCBI Taxonomy" id="1449336"/>
    <lineage>
        <taxon>Bacteria</taxon>
        <taxon>Bacillati</taxon>
        <taxon>Bacillota</taxon>
        <taxon>Bacilli</taxon>
        <taxon>Lactobacillales</taxon>
        <taxon>Carnobacteriaceae</taxon>
        <taxon>Carnobacterium</taxon>
    </lineage>
</organism>
<comment type="subcellular location">
    <subcellularLocation>
        <location evidence="2">Cytoplasm</location>
    </subcellularLocation>
</comment>
<reference evidence="3 4" key="1">
    <citation type="journal article" date="2015" name="Genome Announc.">
        <title>Expanding the biotechnology potential of lactobacilli through comparative genomics of 213 strains and associated genera.</title>
        <authorList>
            <person name="Sun Z."/>
            <person name="Harris H.M."/>
            <person name="McCann A."/>
            <person name="Guo C."/>
            <person name="Argimon S."/>
            <person name="Zhang W."/>
            <person name="Yang X."/>
            <person name="Jeffery I.B."/>
            <person name="Cooney J.C."/>
            <person name="Kagawa T.F."/>
            <person name="Liu W."/>
            <person name="Song Y."/>
            <person name="Salvetti E."/>
            <person name="Wrobel A."/>
            <person name="Rasinkangas P."/>
            <person name="Parkhill J."/>
            <person name="Rea M.C."/>
            <person name="O'Sullivan O."/>
            <person name="Ritari J."/>
            <person name="Douillard F.P."/>
            <person name="Paul Ross R."/>
            <person name="Yang R."/>
            <person name="Briner A.E."/>
            <person name="Felis G.E."/>
            <person name="de Vos W.M."/>
            <person name="Barrangou R."/>
            <person name="Klaenhammer T.R."/>
            <person name="Caufield P.W."/>
            <person name="Cui Y."/>
            <person name="Zhang H."/>
            <person name="O'Toole P.W."/>
        </authorList>
    </citation>
    <scope>NUCLEOTIDE SEQUENCE [LARGE SCALE GENOMIC DNA]</scope>
    <source>
        <strain evidence="3 4">DSM 20623</strain>
    </source>
</reference>
<evidence type="ECO:0000256" key="1">
    <source>
        <dbReference type="ARBA" id="ARBA00022490"/>
    </source>
</evidence>
<evidence type="ECO:0000313" key="3">
    <source>
        <dbReference type="EMBL" id="KRN58016.1"/>
    </source>
</evidence>
<name>A0A0R2HYW4_CARDV</name>
<proteinExistence type="inferred from homology"/>
<dbReference type="SUPFAM" id="SSF158221">
    <property type="entry name" value="YnzC-like"/>
    <property type="match status" value="1"/>
</dbReference>
<comment type="similarity">
    <text evidence="2">Belongs to the UPF0291 family.</text>
</comment>
<evidence type="ECO:0000313" key="4">
    <source>
        <dbReference type="Proteomes" id="UP000051658"/>
    </source>
</evidence>
<dbReference type="PANTHER" id="PTHR37300">
    <property type="entry name" value="UPF0291 PROTEIN CBO2609/CLC_2481"/>
    <property type="match status" value="1"/>
</dbReference>
<dbReference type="PANTHER" id="PTHR37300:SF1">
    <property type="entry name" value="UPF0291 PROTEIN YNZC"/>
    <property type="match status" value="1"/>
</dbReference>
<dbReference type="Pfam" id="PF05979">
    <property type="entry name" value="DUF896"/>
    <property type="match status" value="1"/>
</dbReference>
<dbReference type="PATRIC" id="fig|1449336.4.peg.1300"/>